<feature type="region of interest" description="Disordered" evidence="1">
    <location>
        <begin position="1"/>
        <end position="36"/>
    </location>
</feature>
<sequence>MLTQRELHRPNTEMPTMPAVTEMGRASTSPVSNHSQPITSVATTAASVTHTDSILVHRDFKKSKCHLDAHFTLFMLARTAHTERPTWKRPNPARYSAFHRAPQTSDSHRTPSLSFPLRLFWSPQQYHDVDFAFVVACLGISRAAAPFVPSLPLGGQLRPPRVPSRFPSSNHSIVSMQCSLSRNLALLCICHVVWDAGCIRFDVGVNTSTRRRAMSIHLIGS</sequence>
<accession>A0A4Q9N026</accession>
<feature type="compositionally biased region" description="Polar residues" evidence="1">
    <location>
        <begin position="26"/>
        <end position="36"/>
    </location>
</feature>
<evidence type="ECO:0000256" key="1">
    <source>
        <dbReference type="SAM" id="MobiDB-lite"/>
    </source>
</evidence>
<reference evidence="2" key="1">
    <citation type="submission" date="2019-01" db="EMBL/GenBank/DDBJ databases">
        <title>Draft genome sequences of three monokaryotic isolates of the white-rot basidiomycete fungus Dichomitus squalens.</title>
        <authorList>
            <consortium name="DOE Joint Genome Institute"/>
            <person name="Lopez S.C."/>
            <person name="Andreopoulos B."/>
            <person name="Pangilinan J."/>
            <person name="Lipzen A."/>
            <person name="Riley R."/>
            <person name="Ahrendt S."/>
            <person name="Ng V."/>
            <person name="Barry K."/>
            <person name="Daum C."/>
            <person name="Grigoriev I.V."/>
            <person name="Hilden K.S."/>
            <person name="Makela M.R."/>
            <person name="de Vries R.P."/>
        </authorList>
    </citation>
    <scope>NUCLEOTIDE SEQUENCE [LARGE SCALE GENOMIC DNA]</scope>
    <source>
        <strain evidence="2">OM18370.1</strain>
    </source>
</reference>
<evidence type="ECO:0000313" key="2">
    <source>
        <dbReference type="EMBL" id="TBU33774.1"/>
    </source>
</evidence>
<name>A0A4Q9N026_9APHY</name>
<dbReference type="Proteomes" id="UP000292957">
    <property type="component" value="Unassembled WGS sequence"/>
</dbReference>
<protein>
    <submittedName>
        <fullName evidence="2">Uncharacterized protein</fullName>
    </submittedName>
</protein>
<feature type="compositionally biased region" description="Basic and acidic residues" evidence="1">
    <location>
        <begin position="1"/>
        <end position="11"/>
    </location>
</feature>
<dbReference type="EMBL" id="ML143390">
    <property type="protein sequence ID" value="TBU33774.1"/>
    <property type="molecule type" value="Genomic_DNA"/>
</dbReference>
<dbReference type="AlphaFoldDB" id="A0A4Q9N026"/>
<proteinExistence type="predicted"/>
<organism evidence="2">
    <name type="scientific">Dichomitus squalens</name>
    <dbReference type="NCBI Taxonomy" id="114155"/>
    <lineage>
        <taxon>Eukaryota</taxon>
        <taxon>Fungi</taxon>
        <taxon>Dikarya</taxon>
        <taxon>Basidiomycota</taxon>
        <taxon>Agaricomycotina</taxon>
        <taxon>Agaricomycetes</taxon>
        <taxon>Polyporales</taxon>
        <taxon>Polyporaceae</taxon>
        <taxon>Dichomitus</taxon>
    </lineage>
</organism>
<gene>
    <name evidence="2" type="ORF">BD311DRAFT_747926</name>
</gene>